<comment type="catalytic activity">
    <reaction evidence="6 7">
        <text>L-threonylcarbamoyladenylate + adenosine(37) in tRNA = N(6)-L-threonylcarbamoyladenosine(37) in tRNA + AMP + H(+)</text>
        <dbReference type="Rhea" id="RHEA:37059"/>
        <dbReference type="Rhea" id="RHEA-COMP:10162"/>
        <dbReference type="Rhea" id="RHEA-COMP:10163"/>
        <dbReference type="ChEBI" id="CHEBI:15378"/>
        <dbReference type="ChEBI" id="CHEBI:73682"/>
        <dbReference type="ChEBI" id="CHEBI:74411"/>
        <dbReference type="ChEBI" id="CHEBI:74418"/>
        <dbReference type="ChEBI" id="CHEBI:456215"/>
        <dbReference type="EC" id="2.3.1.234"/>
    </reaction>
</comment>
<dbReference type="PANTHER" id="PTHR11735">
    <property type="entry name" value="TRNA N6-ADENOSINE THREONYLCARBAMOYLTRANSFERASE"/>
    <property type="match status" value="1"/>
</dbReference>
<reference evidence="9 10" key="1">
    <citation type="submission" date="2020-04" db="EMBL/GenBank/DDBJ databases">
        <authorList>
            <person name="Laetsch R D."/>
            <person name="Stevens L."/>
            <person name="Kumar S."/>
            <person name="Blaxter L. M."/>
        </authorList>
    </citation>
    <scope>NUCLEOTIDE SEQUENCE [LARGE SCALE GENOMIC DNA]</scope>
</reference>
<dbReference type="OrthoDB" id="10259622at2759"/>
<comment type="cofactor">
    <cofactor evidence="7">
        <name>a divalent metal cation</name>
        <dbReference type="ChEBI" id="CHEBI:60240"/>
    </cofactor>
    <text evidence="7">Binds 1 divalent metal cation per subunit.</text>
</comment>
<evidence type="ECO:0000256" key="7">
    <source>
        <dbReference type="HAMAP-Rule" id="MF_03179"/>
    </source>
</evidence>
<evidence type="ECO:0000256" key="6">
    <source>
        <dbReference type="ARBA" id="ARBA00048117"/>
    </source>
</evidence>
<dbReference type="Gene3D" id="3.30.420.40">
    <property type="match status" value="2"/>
</dbReference>
<comment type="function">
    <text evidence="7">Required for the formation of a threonylcarbamoyl group on adenosine at position 37 (t(6)A37) in mitochondrial tRNAs that read codons beginning with adenine. Probably involved in the transfer of the threonylcarbamoyl moiety of threonylcarbamoyl-AMP (TC-AMP) to the N6 group of A37. Involved in mitochondrial genome maintenance.</text>
</comment>
<dbReference type="AlphaFoldDB" id="A0A8S1DZC9"/>
<dbReference type="PANTHER" id="PTHR11735:SF6">
    <property type="entry name" value="TRNA N6-ADENOSINE THREONYLCARBAMOYLTRANSFERASE, MITOCHONDRIAL"/>
    <property type="match status" value="1"/>
</dbReference>
<dbReference type="InterPro" id="IPR022450">
    <property type="entry name" value="TsaD"/>
</dbReference>
<feature type="domain" description="Gcp-like" evidence="8">
    <location>
        <begin position="41"/>
        <end position="335"/>
    </location>
</feature>
<dbReference type="SUPFAM" id="SSF53067">
    <property type="entry name" value="Actin-like ATPase domain"/>
    <property type="match status" value="1"/>
</dbReference>
<keyword evidence="7" id="KW-0496">Mitochondrion</keyword>
<protein>
    <recommendedName>
        <fullName evidence="1">N(6)-L-threonylcarbamoyladenine synthase</fullName>
        <ecNumber evidence="1">2.3.1.234</ecNumber>
    </recommendedName>
</protein>
<dbReference type="EMBL" id="CADEPM010000001">
    <property type="protein sequence ID" value="CAB3396723.1"/>
    <property type="molecule type" value="Genomic_DNA"/>
</dbReference>
<evidence type="ECO:0000313" key="9">
    <source>
        <dbReference type="EMBL" id="CAB3396723.1"/>
    </source>
</evidence>
<comment type="subcellular location">
    <subcellularLocation>
        <location evidence="7">Mitochondrion</location>
    </subcellularLocation>
</comment>
<keyword evidence="5 7" id="KW-0012">Acyltransferase</keyword>
<proteinExistence type="inferred from homology"/>
<keyword evidence="4 7" id="KW-0479">Metal-binding</keyword>
<dbReference type="InterPro" id="IPR017861">
    <property type="entry name" value="KAE1/TsaD"/>
</dbReference>
<comment type="similarity">
    <text evidence="7">Belongs to the KAE1 / TsaD family.</text>
</comment>
<dbReference type="GO" id="GO:0061711">
    <property type="term" value="F:tRNA N(6)-L-threonylcarbamoyladenine synthase activity"/>
    <property type="evidence" value="ECO:0007669"/>
    <property type="project" value="UniProtKB-EC"/>
</dbReference>
<dbReference type="PRINTS" id="PR00789">
    <property type="entry name" value="OSIALOPTASE"/>
</dbReference>
<dbReference type="GO" id="GO:0046872">
    <property type="term" value="F:metal ion binding"/>
    <property type="evidence" value="ECO:0007669"/>
    <property type="project" value="UniProtKB-KW"/>
</dbReference>
<comment type="caution">
    <text evidence="9">The sequence shown here is derived from an EMBL/GenBank/DDBJ whole genome shotgun (WGS) entry which is preliminary data.</text>
</comment>
<dbReference type="InterPro" id="IPR000905">
    <property type="entry name" value="Gcp-like_dom"/>
</dbReference>
<organism evidence="9 10">
    <name type="scientific">Caenorhabditis bovis</name>
    <dbReference type="NCBI Taxonomy" id="2654633"/>
    <lineage>
        <taxon>Eukaryota</taxon>
        <taxon>Metazoa</taxon>
        <taxon>Ecdysozoa</taxon>
        <taxon>Nematoda</taxon>
        <taxon>Chromadorea</taxon>
        <taxon>Rhabditida</taxon>
        <taxon>Rhabditina</taxon>
        <taxon>Rhabditomorpha</taxon>
        <taxon>Rhabditoidea</taxon>
        <taxon>Rhabditidae</taxon>
        <taxon>Peloderinae</taxon>
        <taxon>Caenorhabditis</taxon>
    </lineage>
</organism>
<dbReference type="HAMAP" id="MF_01445">
    <property type="entry name" value="TsaD"/>
    <property type="match status" value="1"/>
</dbReference>
<evidence type="ECO:0000256" key="4">
    <source>
        <dbReference type="ARBA" id="ARBA00022723"/>
    </source>
</evidence>
<evidence type="ECO:0000259" key="8">
    <source>
        <dbReference type="Pfam" id="PF00814"/>
    </source>
</evidence>
<dbReference type="NCBIfam" id="TIGR00329">
    <property type="entry name" value="gcp_kae1"/>
    <property type="match status" value="1"/>
</dbReference>
<keyword evidence="2 7" id="KW-0808">Transferase</keyword>
<sequence>MMLRKSIQALRALSTNSTKVLAIETSCDDTAVAIVSKEKNILASKKFTNRQIQTKLGGICPSVCAQQHREMLPKLLSECVEESGVHIRELAAVAVTVTPGLVIALKEGIHTAISLAKSMGVPLIPVHHMRAHALSILLSTDRVKFPYCTLLISGGHALICEVKSPDDFVLYGMSVSGSPGECIDKVARELDIENAHSHAGAAVEMLAKRASENGHLRYSSVLPSTSGADMNFSQLKSTYLNLAAKHKNSPDFCREDFCASLQHSVARHLTSKLHSFLDWYTENESNRSKTLVIGGGVAANAYIANGITKLADAYEMETFQVPLELCSDNAEMIGYTAILMLENKSPAVIHHDQIPDNIYAHARSDIGVDHRWKIPAKPRRRLAVSTIHGNQSIRFHKDYKRMENAESQTL</sequence>
<dbReference type="Proteomes" id="UP000494206">
    <property type="component" value="Unassembled WGS sequence"/>
</dbReference>
<accession>A0A8S1DZC9</accession>
<name>A0A8S1DZC9_9PELO</name>
<gene>
    <name evidence="7" type="primary">osgl-1</name>
    <name evidence="9" type="ORF">CBOVIS_LOCUS236</name>
</gene>
<dbReference type="InterPro" id="IPR043129">
    <property type="entry name" value="ATPase_NBD"/>
</dbReference>
<evidence type="ECO:0000256" key="5">
    <source>
        <dbReference type="ARBA" id="ARBA00023315"/>
    </source>
</evidence>
<evidence type="ECO:0000256" key="3">
    <source>
        <dbReference type="ARBA" id="ARBA00022694"/>
    </source>
</evidence>
<dbReference type="EC" id="2.3.1.234" evidence="1"/>
<keyword evidence="3 7" id="KW-0819">tRNA processing</keyword>
<dbReference type="GO" id="GO:0002949">
    <property type="term" value="P:tRNA threonylcarbamoyladenosine modification"/>
    <property type="evidence" value="ECO:0007669"/>
    <property type="project" value="UniProtKB-UniRule"/>
</dbReference>
<dbReference type="GO" id="GO:0005739">
    <property type="term" value="C:mitochondrion"/>
    <property type="evidence" value="ECO:0007669"/>
    <property type="project" value="UniProtKB-SubCell"/>
</dbReference>
<dbReference type="Pfam" id="PF00814">
    <property type="entry name" value="TsaD"/>
    <property type="match status" value="1"/>
</dbReference>
<keyword evidence="10" id="KW-1185">Reference proteome</keyword>
<comment type="subunit">
    <text evidence="7">Homodimer.</text>
</comment>
<evidence type="ECO:0000313" key="10">
    <source>
        <dbReference type="Proteomes" id="UP000494206"/>
    </source>
</evidence>
<evidence type="ECO:0000256" key="1">
    <source>
        <dbReference type="ARBA" id="ARBA00012156"/>
    </source>
</evidence>
<evidence type="ECO:0000256" key="2">
    <source>
        <dbReference type="ARBA" id="ARBA00022679"/>
    </source>
</evidence>